<dbReference type="SUPFAM" id="SSF56300">
    <property type="entry name" value="Metallo-dependent phosphatases"/>
    <property type="match status" value="1"/>
</dbReference>
<evidence type="ECO:0000259" key="6">
    <source>
        <dbReference type="Pfam" id="PF00149"/>
    </source>
</evidence>
<evidence type="ECO:0000313" key="9">
    <source>
        <dbReference type="Proteomes" id="UP001153076"/>
    </source>
</evidence>
<dbReference type="InterPro" id="IPR025733">
    <property type="entry name" value="PAPs_C"/>
</dbReference>
<keyword evidence="9" id="KW-1185">Reference proteome</keyword>
<dbReference type="InterPro" id="IPR039331">
    <property type="entry name" value="PAPs-like"/>
</dbReference>
<dbReference type="EMBL" id="JAKOGI010000441">
    <property type="protein sequence ID" value="KAJ8434981.1"/>
    <property type="molecule type" value="Genomic_DNA"/>
</dbReference>
<dbReference type="Proteomes" id="UP001153076">
    <property type="component" value="Unassembled WGS sequence"/>
</dbReference>
<dbReference type="Pfam" id="PF14008">
    <property type="entry name" value="Metallophos_C"/>
    <property type="match status" value="1"/>
</dbReference>
<evidence type="ECO:0000313" key="8">
    <source>
        <dbReference type="EMBL" id="KAJ8434981.1"/>
    </source>
</evidence>
<comment type="caution">
    <text evidence="8">The sequence shown here is derived from an EMBL/GenBank/DDBJ whole genome shotgun (WGS) entry which is preliminary data.</text>
</comment>
<dbReference type="PANTHER" id="PTHR22953:SF55">
    <property type="entry name" value="BIFUNCTIONAL PURPLE ACID PHOSPHATASE 26"/>
    <property type="match status" value="1"/>
</dbReference>
<organism evidence="8 9">
    <name type="scientific">Carnegiea gigantea</name>
    <dbReference type="NCBI Taxonomy" id="171969"/>
    <lineage>
        <taxon>Eukaryota</taxon>
        <taxon>Viridiplantae</taxon>
        <taxon>Streptophyta</taxon>
        <taxon>Embryophyta</taxon>
        <taxon>Tracheophyta</taxon>
        <taxon>Spermatophyta</taxon>
        <taxon>Magnoliopsida</taxon>
        <taxon>eudicotyledons</taxon>
        <taxon>Gunneridae</taxon>
        <taxon>Pentapetalae</taxon>
        <taxon>Caryophyllales</taxon>
        <taxon>Cactineae</taxon>
        <taxon>Cactaceae</taxon>
        <taxon>Cactoideae</taxon>
        <taxon>Echinocereeae</taxon>
        <taxon>Carnegiea</taxon>
    </lineage>
</organism>
<dbReference type="Gene3D" id="3.60.21.10">
    <property type="match status" value="1"/>
</dbReference>
<proteinExistence type="predicted"/>
<dbReference type="InterPro" id="IPR029052">
    <property type="entry name" value="Metallo-depent_PP-like"/>
</dbReference>
<feature type="chain" id="PRO_5040282531" description="acid phosphatase" evidence="5">
    <location>
        <begin position="20"/>
        <end position="357"/>
    </location>
</feature>
<evidence type="ECO:0000256" key="4">
    <source>
        <dbReference type="ARBA" id="ARBA00022729"/>
    </source>
</evidence>
<evidence type="ECO:0000256" key="3">
    <source>
        <dbReference type="ARBA" id="ARBA00012646"/>
    </source>
</evidence>
<comment type="catalytic activity">
    <reaction evidence="1">
        <text>a phosphate monoester + H2O = an alcohol + phosphate</text>
        <dbReference type="Rhea" id="RHEA:15017"/>
        <dbReference type="ChEBI" id="CHEBI:15377"/>
        <dbReference type="ChEBI" id="CHEBI:30879"/>
        <dbReference type="ChEBI" id="CHEBI:43474"/>
        <dbReference type="ChEBI" id="CHEBI:67140"/>
        <dbReference type="EC" id="3.1.3.2"/>
    </reaction>
</comment>
<evidence type="ECO:0000259" key="7">
    <source>
        <dbReference type="Pfam" id="PF14008"/>
    </source>
</evidence>
<comment type="cofactor">
    <cofactor evidence="2">
        <name>Zn(2+)</name>
        <dbReference type="ChEBI" id="CHEBI:29105"/>
    </cofactor>
</comment>
<evidence type="ECO:0000256" key="5">
    <source>
        <dbReference type="SAM" id="SignalP"/>
    </source>
</evidence>
<feature type="signal peptide" evidence="5">
    <location>
        <begin position="1"/>
        <end position="19"/>
    </location>
</feature>
<dbReference type="AlphaFoldDB" id="A0A9Q1K0P9"/>
<sequence length="357" mass="40069">MTLAFVGIRGVVLLSNSAAYQPWLWSVGNHEIEYMPKMVRGSCAIQVIPPQIATPYKASESTNPLWYAVRRASAHIIVLSSYSPFGKASIGAQLSVLLLLHGAMDALKYSPQYRWLKKELKNVDREKTPWLIVIMHVPVSTVNESTFYGGESMRSGPCSAYERSYRISNLDYKVSDGERYPVPDESVLYTSLLEMEETKEGLAGRDPQPDYSAFRGSQYGHSTLEIKNRTHAFYHWHRNDDGRRVAADSSFYITSTGKFTILMLESCTCAEASKHVVGLVGRREGGQMYIAFIRLQRDFFLLNLRKLDCLLLHIRAVDDLVGHFALGHGKPTAETISYDDCGLEVPLISDSQALDDL</sequence>
<protein>
    <recommendedName>
        <fullName evidence="3">acid phosphatase</fullName>
        <ecNumber evidence="3">3.1.3.2</ecNumber>
    </recommendedName>
</protein>
<dbReference type="GO" id="GO:0003993">
    <property type="term" value="F:acid phosphatase activity"/>
    <property type="evidence" value="ECO:0007669"/>
    <property type="project" value="UniProtKB-EC"/>
</dbReference>
<dbReference type="InterPro" id="IPR004843">
    <property type="entry name" value="Calcineurin-like_PHP"/>
</dbReference>
<keyword evidence="4 5" id="KW-0732">Signal</keyword>
<dbReference type="PANTHER" id="PTHR22953">
    <property type="entry name" value="ACID PHOSPHATASE RELATED"/>
    <property type="match status" value="1"/>
</dbReference>
<reference evidence="8" key="1">
    <citation type="submission" date="2022-04" db="EMBL/GenBank/DDBJ databases">
        <title>Carnegiea gigantea Genome sequencing and assembly v2.</title>
        <authorList>
            <person name="Copetti D."/>
            <person name="Sanderson M.J."/>
            <person name="Burquez A."/>
            <person name="Wojciechowski M.F."/>
        </authorList>
    </citation>
    <scope>NUCLEOTIDE SEQUENCE</scope>
    <source>
        <strain evidence="8">SGP5-SGP5p</strain>
        <tissue evidence="8">Aerial part</tissue>
    </source>
</reference>
<dbReference type="EC" id="3.1.3.2" evidence="3"/>
<feature type="domain" description="Purple acid phosphatase C-terminal" evidence="7">
    <location>
        <begin position="205"/>
        <end position="244"/>
    </location>
</feature>
<evidence type="ECO:0000256" key="1">
    <source>
        <dbReference type="ARBA" id="ARBA00000032"/>
    </source>
</evidence>
<accession>A0A9Q1K0P9</accession>
<dbReference type="OrthoDB" id="45007at2759"/>
<dbReference type="Pfam" id="PF00149">
    <property type="entry name" value="Metallophos"/>
    <property type="match status" value="1"/>
</dbReference>
<evidence type="ECO:0000256" key="2">
    <source>
        <dbReference type="ARBA" id="ARBA00001947"/>
    </source>
</evidence>
<name>A0A9Q1K0P9_9CARY</name>
<gene>
    <name evidence="8" type="ORF">Cgig2_027824</name>
</gene>
<feature type="domain" description="Calcineurin-like phosphoesterase" evidence="6">
    <location>
        <begin position="15"/>
        <end position="154"/>
    </location>
</feature>